<dbReference type="InterPro" id="IPR036390">
    <property type="entry name" value="WH_DNA-bd_sf"/>
</dbReference>
<name>A0ABR8Z426_9MICO</name>
<sequence>MSPARRTTLDALLELGGRRTVAELAAALGQHPNTVREHLDALVRAGLTERTLRHSAGRGRPAALYRATLAATPAGPEYAVLAEVLISALARAVPDRRARAAQALAAGRDWGRAIRERELIDRPRLAITRVPAEAPRSVTPGDPAALRDSVTRLGELLDRAGFDCRTTAEPGGGYTQRLRRCPVLDLAREHPDIVCTSHLGMARELLAHDGVAPERVTLEAFAEPGACLLRIAPPAADDD</sequence>
<proteinExistence type="predicted"/>
<dbReference type="EMBL" id="JACSPO010000007">
    <property type="protein sequence ID" value="MBD8063072.1"/>
    <property type="molecule type" value="Genomic_DNA"/>
</dbReference>
<evidence type="ECO:0000313" key="1">
    <source>
        <dbReference type="EMBL" id="MBD8063072.1"/>
    </source>
</evidence>
<dbReference type="Gene3D" id="1.10.10.10">
    <property type="entry name" value="Winged helix-like DNA-binding domain superfamily/Winged helix DNA-binding domain"/>
    <property type="match status" value="1"/>
</dbReference>
<protein>
    <submittedName>
        <fullName evidence="1">ArsR family transcriptional regulator</fullName>
    </submittedName>
</protein>
<dbReference type="InterPro" id="IPR011991">
    <property type="entry name" value="ArsR-like_HTH"/>
</dbReference>
<dbReference type="Proteomes" id="UP000661894">
    <property type="component" value="Unassembled WGS sequence"/>
</dbReference>
<reference evidence="1 2" key="1">
    <citation type="submission" date="2020-08" db="EMBL/GenBank/DDBJ databases">
        <title>A Genomic Blueprint of the Chicken Gut Microbiome.</title>
        <authorList>
            <person name="Gilroy R."/>
            <person name="Ravi A."/>
            <person name="Getino M."/>
            <person name="Pursley I."/>
            <person name="Horton D.L."/>
            <person name="Alikhan N.-F."/>
            <person name="Baker D."/>
            <person name="Gharbi K."/>
            <person name="Hall N."/>
            <person name="Watson M."/>
            <person name="Adriaenssens E.M."/>
            <person name="Foster-Nyarko E."/>
            <person name="Jarju S."/>
            <person name="Secka A."/>
            <person name="Antonio M."/>
            <person name="Oren A."/>
            <person name="Chaudhuri R."/>
            <person name="La Ragione R.M."/>
            <person name="Hildebrand F."/>
            <person name="Pallen M.J."/>
        </authorList>
    </citation>
    <scope>NUCLEOTIDE SEQUENCE [LARGE SCALE GENOMIC DNA]</scope>
    <source>
        <strain evidence="1 2">Sa1BUA1</strain>
    </source>
</reference>
<keyword evidence="2" id="KW-1185">Reference proteome</keyword>
<accession>A0ABR8Z426</accession>
<dbReference type="InterPro" id="IPR036388">
    <property type="entry name" value="WH-like_DNA-bd_sf"/>
</dbReference>
<comment type="caution">
    <text evidence="1">The sequence shown here is derived from an EMBL/GenBank/DDBJ whole genome shotgun (WGS) entry which is preliminary data.</text>
</comment>
<dbReference type="Pfam" id="PF12840">
    <property type="entry name" value="HTH_20"/>
    <property type="match status" value="1"/>
</dbReference>
<dbReference type="SUPFAM" id="SSF46785">
    <property type="entry name" value="Winged helix' DNA-binding domain"/>
    <property type="match status" value="1"/>
</dbReference>
<organism evidence="1 2">
    <name type="scientific">Oceanitalea stevensii</name>
    <dbReference type="NCBI Taxonomy" id="2763072"/>
    <lineage>
        <taxon>Bacteria</taxon>
        <taxon>Bacillati</taxon>
        <taxon>Actinomycetota</taxon>
        <taxon>Actinomycetes</taxon>
        <taxon>Micrococcales</taxon>
        <taxon>Bogoriellaceae</taxon>
        <taxon>Georgenia</taxon>
    </lineage>
</organism>
<dbReference type="CDD" id="cd00090">
    <property type="entry name" value="HTH_ARSR"/>
    <property type="match status" value="1"/>
</dbReference>
<gene>
    <name evidence="1" type="ORF">H9624_12170</name>
</gene>
<evidence type="ECO:0000313" key="2">
    <source>
        <dbReference type="Proteomes" id="UP000661894"/>
    </source>
</evidence>